<feature type="region of interest" description="Disordered" evidence="2">
    <location>
        <begin position="305"/>
        <end position="327"/>
    </location>
</feature>
<dbReference type="Proteomes" id="UP000288805">
    <property type="component" value="Unassembled WGS sequence"/>
</dbReference>
<evidence type="ECO:0000313" key="4">
    <source>
        <dbReference type="Proteomes" id="UP000288805"/>
    </source>
</evidence>
<feature type="coiled-coil region" evidence="1">
    <location>
        <begin position="22"/>
        <end position="49"/>
    </location>
</feature>
<sequence>MNVPKTYWGELNVLETALARMAKHFEVEKEDFKEELEWLSEQLKKVVDLEVSMEFIRKFRGKTRTHLLEICFNSRGSGWEALRKAISLVQEFTTHAVSASNEAYEDFQEGKGIHRRCWSYANVVVEEGSRNGALLPAIARIMGMKGMVFVNPYFYLQGMFLCGFCKESQMVPRLGEDDSEAKSVELHSDELGEGNGGGEGLFEACRFVECKVVGGDAPNVVLSALLEVEDGAWSFTVVVSIIEEDEEVYLLRTKSTRSRGELDSTGGSFSLWPKKVMGTHGAIRENEGYSCMPLSRSFSRFSNSNLAGDSKRKKGLGGSQMGPVVGSISRPTKLDAILKAQSSVRAQFGVSPREEASYGLLAFPVINQAHETEGDKASKSSQGPRQFSLQSGHKSSYSRNFPTIHCGDKDEGLSHCSWSNKPLSSNPMESSLATQDVPNLKFPGDESSLLVGVPISKGVASPREASNQKLKGCFFHRKPLSSLEELCISSRGSSPNPEPSTPPVGRFSN</sequence>
<evidence type="ECO:0000256" key="2">
    <source>
        <dbReference type="SAM" id="MobiDB-lite"/>
    </source>
</evidence>
<comment type="caution">
    <text evidence="3">The sequence shown here is derived from an EMBL/GenBank/DDBJ whole genome shotgun (WGS) entry which is preliminary data.</text>
</comment>
<accession>A0A438FI14</accession>
<organism evidence="3 4">
    <name type="scientific">Vitis vinifera</name>
    <name type="common">Grape</name>
    <dbReference type="NCBI Taxonomy" id="29760"/>
    <lineage>
        <taxon>Eukaryota</taxon>
        <taxon>Viridiplantae</taxon>
        <taxon>Streptophyta</taxon>
        <taxon>Embryophyta</taxon>
        <taxon>Tracheophyta</taxon>
        <taxon>Spermatophyta</taxon>
        <taxon>Magnoliopsida</taxon>
        <taxon>eudicotyledons</taxon>
        <taxon>Gunneridae</taxon>
        <taxon>Pentapetalae</taxon>
        <taxon>rosids</taxon>
        <taxon>Vitales</taxon>
        <taxon>Vitaceae</taxon>
        <taxon>Viteae</taxon>
        <taxon>Vitis</taxon>
    </lineage>
</organism>
<dbReference type="AlphaFoldDB" id="A0A438FI14"/>
<dbReference type="EMBL" id="QGNW01000884">
    <property type="protein sequence ID" value="RVW59606.1"/>
    <property type="molecule type" value="Genomic_DNA"/>
</dbReference>
<gene>
    <name evidence="3" type="ORF">CK203_100683</name>
</gene>
<evidence type="ECO:0000256" key="1">
    <source>
        <dbReference type="SAM" id="Coils"/>
    </source>
</evidence>
<keyword evidence="1" id="KW-0175">Coiled coil</keyword>
<feature type="region of interest" description="Disordered" evidence="2">
    <location>
        <begin position="372"/>
        <end position="399"/>
    </location>
</feature>
<name>A0A438FI14_VITVI</name>
<evidence type="ECO:0000313" key="3">
    <source>
        <dbReference type="EMBL" id="RVW59606.1"/>
    </source>
</evidence>
<proteinExistence type="predicted"/>
<feature type="region of interest" description="Disordered" evidence="2">
    <location>
        <begin position="486"/>
        <end position="509"/>
    </location>
</feature>
<reference evidence="3 4" key="1">
    <citation type="journal article" date="2018" name="PLoS Genet.">
        <title>Population sequencing reveals clonal diversity and ancestral inbreeding in the grapevine cultivar Chardonnay.</title>
        <authorList>
            <person name="Roach M.J."/>
            <person name="Johnson D.L."/>
            <person name="Bohlmann J."/>
            <person name="van Vuuren H.J."/>
            <person name="Jones S.J."/>
            <person name="Pretorius I.S."/>
            <person name="Schmidt S.A."/>
            <person name="Borneman A.R."/>
        </authorList>
    </citation>
    <scope>NUCLEOTIDE SEQUENCE [LARGE SCALE GENOMIC DNA]</scope>
    <source>
        <strain evidence="4">cv. Chardonnay</strain>
        <tissue evidence="3">Leaf</tissue>
    </source>
</reference>
<feature type="compositionally biased region" description="Polar residues" evidence="2">
    <location>
        <begin position="379"/>
        <end position="399"/>
    </location>
</feature>
<protein>
    <submittedName>
        <fullName evidence="3">Uncharacterized protein</fullName>
    </submittedName>
</protein>